<accession>A0ABU2NL34</accession>
<evidence type="ECO:0000313" key="3">
    <source>
        <dbReference type="Proteomes" id="UP001183414"/>
    </source>
</evidence>
<sequence length="69" mass="7866">MTTLIVAVGGTAVLLGWLLWRIVRRERRRIRLGHGFRPESKGLADIREARRSARTVREVGALHPPRDRG</sequence>
<feature type="transmembrane region" description="Helical" evidence="1">
    <location>
        <begin position="6"/>
        <end position="23"/>
    </location>
</feature>
<reference evidence="3" key="1">
    <citation type="submission" date="2023-07" db="EMBL/GenBank/DDBJ databases">
        <title>30 novel species of actinomycetes from the DSMZ collection.</title>
        <authorList>
            <person name="Nouioui I."/>
        </authorList>
    </citation>
    <scope>NUCLEOTIDE SEQUENCE [LARGE SCALE GENOMIC DNA]</scope>
    <source>
        <strain evidence="3">DSM 42041</strain>
    </source>
</reference>
<keyword evidence="1" id="KW-1133">Transmembrane helix</keyword>
<protein>
    <submittedName>
        <fullName evidence="2">Uncharacterized protein</fullName>
    </submittedName>
</protein>
<keyword evidence="3" id="KW-1185">Reference proteome</keyword>
<keyword evidence="1" id="KW-0472">Membrane</keyword>
<gene>
    <name evidence="2" type="ORF">RM572_01600</name>
</gene>
<evidence type="ECO:0000256" key="1">
    <source>
        <dbReference type="SAM" id="Phobius"/>
    </source>
</evidence>
<keyword evidence="1" id="KW-0812">Transmembrane</keyword>
<dbReference type="EMBL" id="JAVREQ010000001">
    <property type="protein sequence ID" value="MDT0377470.1"/>
    <property type="molecule type" value="Genomic_DNA"/>
</dbReference>
<name>A0ABU2NL34_9ACTN</name>
<proteinExistence type="predicted"/>
<evidence type="ECO:0000313" key="2">
    <source>
        <dbReference type="EMBL" id="MDT0377470.1"/>
    </source>
</evidence>
<dbReference type="RefSeq" id="WP_311671449.1">
    <property type="nucleotide sequence ID" value="NZ_JAVREQ010000001.1"/>
</dbReference>
<dbReference type="Proteomes" id="UP001183414">
    <property type="component" value="Unassembled WGS sequence"/>
</dbReference>
<organism evidence="2 3">
    <name type="scientific">Streptomyces hazeniae</name>
    <dbReference type="NCBI Taxonomy" id="3075538"/>
    <lineage>
        <taxon>Bacteria</taxon>
        <taxon>Bacillati</taxon>
        <taxon>Actinomycetota</taxon>
        <taxon>Actinomycetes</taxon>
        <taxon>Kitasatosporales</taxon>
        <taxon>Streptomycetaceae</taxon>
        <taxon>Streptomyces</taxon>
    </lineage>
</organism>
<comment type="caution">
    <text evidence="2">The sequence shown here is derived from an EMBL/GenBank/DDBJ whole genome shotgun (WGS) entry which is preliminary data.</text>
</comment>